<sequence>MIVTRAPPAAVLLSASLTNTKLSGLSGGPILFYFSPCVSALDAAGIITSDHSTCNFGRLESPPSLSLAATSSSSICHRRRAEYTGESIAVVTPFVLGFVPLSCIAVYDNAAIKLRGSKATTNFPYNQVSLASIDRINSSPARDNSSSDNPFSSPTSVLHYSSDPMPFDFGNVDAFALIVDPPLHFPELYLPGGE</sequence>
<accession>A0A8J5FZN4</accession>
<comment type="caution">
    <text evidence="1">The sequence shown here is derived from an EMBL/GenBank/DDBJ whole genome shotgun (WGS) entry which is preliminary data.</text>
</comment>
<reference evidence="1 2" key="1">
    <citation type="submission" date="2020-08" db="EMBL/GenBank/DDBJ databases">
        <title>Plant Genome Project.</title>
        <authorList>
            <person name="Zhang R.-G."/>
        </authorList>
    </citation>
    <scope>NUCLEOTIDE SEQUENCE [LARGE SCALE GENOMIC DNA]</scope>
    <source>
        <tissue evidence="1">Rhizome</tissue>
    </source>
</reference>
<organism evidence="1 2">
    <name type="scientific">Zingiber officinale</name>
    <name type="common">Ginger</name>
    <name type="synonym">Amomum zingiber</name>
    <dbReference type="NCBI Taxonomy" id="94328"/>
    <lineage>
        <taxon>Eukaryota</taxon>
        <taxon>Viridiplantae</taxon>
        <taxon>Streptophyta</taxon>
        <taxon>Embryophyta</taxon>
        <taxon>Tracheophyta</taxon>
        <taxon>Spermatophyta</taxon>
        <taxon>Magnoliopsida</taxon>
        <taxon>Liliopsida</taxon>
        <taxon>Zingiberales</taxon>
        <taxon>Zingiberaceae</taxon>
        <taxon>Zingiber</taxon>
    </lineage>
</organism>
<dbReference type="Proteomes" id="UP000734854">
    <property type="component" value="Unassembled WGS sequence"/>
</dbReference>
<evidence type="ECO:0000313" key="2">
    <source>
        <dbReference type="Proteomes" id="UP000734854"/>
    </source>
</evidence>
<proteinExistence type="predicted"/>
<keyword evidence="2" id="KW-1185">Reference proteome</keyword>
<evidence type="ECO:0000313" key="1">
    <source>
        <dbReference type="EMBL" id="KAG6495209.1"/>
    </source>
</evidence>
<gene>
    <name evidence="1" type="ORF">ZIOFF_043002</name>
</gene>
<dbReference type="AlphaFoldDB" id="A0A8J5FZN4"/>
<dbReference type="EMBL" id="JACMSC010000012">
    <property type="protein sequence ID" value="KAG6495209.1"/>
    <property type="molecule type" value="Genomic_DNA"/>
</dbReference>
<name>A0A8J5FZN4_ZINOF</name>
<protein>
    <submittedName>
        <fullName evidence="1">Uncharacterized protein</fullName>
    </submittedName>
</protein>